<dbReference type="EMBL" id="JAJPWV010000001">
    <property type="protein sequence ID" value="MCD8739277.1"/>
    <property type="molecule type" value="Genomic_DNA"/>
</dbReference>
<feature type="chain" id="PRO_5045329264" evidence="2">
    <location>
        <begin position="23"/>
        <end position="647"/>
    </location>
</feature>
<sequence length="647" mass="71809">MIYFKRLLPVLFFCFACNELNAQIRLPHLIGNSMVLQRDKKINIWGWASPTEKVKVTFAKKKYHAIADAYGKWQVQLKAMKAGGPYKMQLDASNHITLDDILIGDVWFCAGQSNMVNPMERVKEKYPDEIASANYPQIRNFFVPTAADINAEHDDLPPGQWQRATPQNVLNFGAVSYFMAKKLHLKYKVPIGIINSSVGGTPIEAWLSADAIRTFPMLNKRLSLSREKLKNNSVTAQVNTKPKVKRLDTDEGLNANPKWYDAAFVPTGWKPFWLPGYWADQGVRNLNGVVWFRKEIEVPAAMAGKPAKLFVGRIIDADETYLNGEKVGAITYQYPPRRYEVRAGLLKAGKNILVVRLSNFTGKGGFVPDKRYELTDGINHVDIRGDWLYKVGQVFNKPVAERQVAANSFSAQNEPTGLYNTLVNPATHYQIKGIAWYQGESNIGTADYGALLKALIADWRRAWNDTGLPFLLAQLPGFGDVEYSPAESAWALIREAQLDALTVKNTGLSVAIDAGEWNDIHPLNKKDIGERLALAAQKVAYHDEHTTGPGPLCSGATVDGDHITLTFTNAGSGLTVKGGGKLQQFAIAGADKKFVWADANIIGEKVIVSNPEVPNPKYVRYAWADNPDGANLYNREGLPASPFRTDK</sequence>
<keyword evidence="1" id="KW-0378">Hydrolase</keyword>
<protein>
    <submittedName>
        <fullName evidence="4">Sialate O-acetylesterase</fullName>
    </submittedName>
</protein>
<evidence type="ECO:0000313" key="4">
    <source>
        <dbReference type="EMBL" id="MCD8739277.1"/>
    </source>
</evidence>
<dbReference type="InterPro" id="IPR005181">
    <property type="entry name" value="SASA"/>
</dbReference>
<dbReference type="Gene3D" id="2.60.120.260">
    <property type="entry name" value="Galactose-binding domain-like"/>
    <property type="match status" value="1"/>
</dbReference>
<feature type="signal peptide" evidence="2">
    <location>
        <begin position="1"/>
        <end position="22"/>
    </location>
</feature>
<dbReference type="RefSeq" id="WP_232175146.1">
    <property type="nucleotide sequence ID" value="NZ_JAJPWV010000001.1"/>
</dbReference>
<dbReference type="Proteomes" id="UP001199919">
    <property type="component" value="Unassembled WGS sequence"/>
</dbReference>
<evidence type="ECO:0000313" key="5">
    <source>
        <dbReference type="Proteomes" id="UP001199919"/>
    </source>
</evidence>
<dbReference type="InterPro" id="IPR008979">
    <property type="entry name" value="Galactose-bd-like_sf"/>
</dbReference>
<dbReference type="Pfam" id="PF03629">
    <property type="entry name" value="SASA"/>
    <property type="match status" value="1"/>
</dbReference>
<dbReference type="InterPro" id="IPR036514">
    <property type="entry name" value="SGNH_hydro_sf"/>
</dbReference>
<dbReference type="SUPFAM" id="SSF49785">
    <property type="entry name" value="Galactose-binding domain-like"/>
    <property type="match status" value="1"/>
</dbReference>
<dbReference type="PANTHER" id="PTHR22901">
    <property type="entry name" value="SIALATE O-ACETYLESTERASE"/>
    <property type="match status" value="1"/>
</dbReference>
<dbReference type="Gene3D" id="3.40.50.1110">
    <property type="entry name" value="SGNH hydrolase"/>
    <property type="match status" value="1"/>
</dbReference>
<gene>
    <name evidence="4" type="ORF">LT679_01575</name>
</gene>
<dbReference type="SUPFAM" id="SSF52266">
    <property type="entry name" value="SGNH hydrolase"/>
    <property type="match status" value="1"/>
</dbReference>
<feature type="domain" description="Sialate O-acetylesterase" evidence="3">
    <location>
        <begin position="416"/>
        <end position="533"/>
    </location>
</feature>
<dbReference type="InterPro" id="IPR039329">
    <property type="entry name" value="SIAE"/>
</dbReference>
<organism evidence="4 5">
    <name type="scientific">Mucilaginibacter roseus</name>
    <dbReference type="NCBI Taxonomy" id="1528868"/>
    <lineage>
        <taxon>Bacteria</taxon>
        <taxon>Pseudomonadati</taxon>
        <taxon>Bacteroidota</taxon>
        <taxon>Sphingobacteriia</taxon>
        <taxon>Sphingobacteriales</taxon>
        <taxon>Sphingobacteriaceae</taxon>
        <taxon>Mucilaginibacter</taxon>
    </lineage>
</organism>
<reference evidence="4 5" key="1">
    <citation type="submission" date="2021-12" db="EMBL/GenBank/DDBJ databases">
        <title>Mucilaginibacter roseus genome.</title>
        <authorList>
            <person name="Ferreira J.R."/>
            <person name="Newman J.D."/>
        </authorList>
    </citation>
    <scope>NUCLEOTIDE SEQUENCE [LARGE SCALE GENOMIC DNA]</scope>
    <source>
        <strain evidence="4 5">LMG 28454</strain>
    </source>
</reference>
<evidence type="ECO:0000256" key="2">
    <source>
        <dbReference type="SAM" id="SignalP"/>
    </source>
</evidence>
<proteinExistence type="predicted"/>
<comment type="caution">
    <text evidence="4">The sequence shown here is derived from an EMBL/GenBank/DDBJ whole genome shotgun (WGS) entry which is preliminary data.</text>
</comment>
<name>A0ABS8U0A6_9SPHI</name>
<evidence type="ECO:0000259" key="3">
    <source>
        <dbReference type="Pfam" id="PF03629"/>
    </source>
</evidence>
<accession>A0ABS8U0A6</accession>
<dbReference type="PANTHER" id="PTHR22901:SF0">
    <property type="entry name" value="SIALATE O-ACETYLESTERASE"/>
    <property type="match status" value="1"/>
</dbReference>
<keyword evidence="5" id="KW-1185">Reference proteome</keyword>
<evidence type="ECO:0000256" key="1">
    <source>
        <dbReference type="ARBA" id="ARBA00022801"/>
    </source>
</evidence>
<keyword evidence="2" id="KW-0732">Signal</keyword>